<comment type="subcellular location">
    <subcellularLocation>
        <location evidence="2">Cytoplasm</location>
    </subcellularLocation>
    <subcellularLocation>
        <location evidence="1">Nucleus</location>
    </subcellularLocation>
</comment>
<dbReference type="PROSITE" id="PS51186">
    <property type="entry name" value="GNAT"/>
    <property type="match status" value="1"/>
</dbReference>
<reference evidence="13 14" key="1">
    <citation type="journal article" date="2023" name="BMC Biol.">
        <title>The compact genome of the sponge Oopsacas minuta (Hexactinellida) is lacking key metazoan core genes.</title>
        <authorList>
            <person name="Santini S."/>
            <person name="Schenkelaars Q."/>
            <person name="Jourda C."/>
            <person name="Duchesne M."/>
            <person name="Belahbib H."/>
            <person name="Rocher C."/>
            <person name="Selva M."/>
            <person name="Riesgo A."/>
            <person name="Vervoort M."/>
            <person name="Leys S.P."/>
            <person name="Kodjabachian L."/>
            <person name="Le Bivic A."/>
            <person name="Borchiellini C."/>
            <person name="Claverie J.M."/>
            <person name="Renard E."/>
        </authorList>
    </citation>
    <scope>NUCLEOTIDE SEQUENCE [LARGE SCALE GENOMIC DNA]</scope>
    <source>
        <strain evidence="13">SPO-2</strain>
    </source>
</reference>
<evidence type="ECO:0000259" key="12">
    <source>
        <dbReference type="PROSITE" id="PS51186"/>
    </source>
</evidence>
<evidence type="ECO:0000256" key="7">
    <source>
        <dbReference type="ARBA" id="ARBA00022679"/>
    </source>
</evidence>
<evidence type="ECO:0000256" key="6">
    <source>
        <dbReference type="ARBA" id="ARBA00022490"/>
    </source>
</evidence>
<dbReference type="GO" id="GO:0043998">
    <property type="term" value="F:histone H2A acetyltransferase activity"/>
    <property type="evidence" value="ECO:0007669"/>
    <property type="project" value="InterPro"/>
</dbReference>
<feature type="domain" description="N-acetyltransferase" evidence="12">
    <location>
        <begin position="47"/>
        <end position="196"/>
    </location>
</feature>
<dbReference type="GO" id="GO:0005634">
    <property type="term" value="C:nucleus"/>
    <property type="evidence" value="ECO:0007669"/>
    <property type="project" value="UniProtKB-SubCell"/>
</dbReference>
<keyword evidence="6" id="KW-0963">Cytoplasm</keyword>
<evidence type="ECO:0000256" key="1">
    <source>
        <dbReference type="ARBA" id="ARBA00004123"/>
    </source>
</evidence>
<gene>
    <name evidence="13" type="ORF">LOD99_11682</name>
</gene>
<keyword evidence="8" id="KW-0539">Nucleus</keyword>
<accession>A0AAV7JLI2</accession>
<keyword evidence="7" id="KW-0808">Transferase</keyword>
<dbReference type="InterPro" id="IPR000182">
    <property type="entry name" value="GNAT_dom"/>
</dbReference>
<dbReference type="EC" id="2.3.1.257" evidence="4"/>
<comment type="catalytic activity">
    <reaction evidence="10">
        <text>N-terminal L-seryl-[histone H2A] + acetyl-CoA = N-terminal N(alpha)-acetyl-L-seryl-[histone H2A] + CoA + H(+)</text>
        <dbReference type="Rhea" id="RHEA:50600"/>
        <dbReference type="Rhea" id="RHEA-COMP:12742"/>
        <dbReference type="Rhea" id="RHEA-COMP:12744"/>
        <dbReference type="ChEBI" id="CHEBI:15378"/>
        <dbReference type="ChEBI" id="CHEBI:57287"/>
        <dbReference type="ChEBI" id="CHEBI:57288"/>
        <dbReference type="ChEBI" id="CHEBI:64738"/>
        <dbReference type="ChEBI" id="CHEBI:83690"/>
        <dbReference type="EC" id="2.3.1.257"/>
    </reaction>
</comment>
<evidence type="ECO:0000256" key="9">
    <source>
        <dbReference type="ARBA" id="ARBA00023315"/>
    </source>
</evidence>
<dbReference type="EMBL" id="JAKMXF010000321">
    <property type="protein sequence ID" value="KAI6649316.1"/>
    <property type="molecule type" value="Genomic_DNA"/>
</dbReference>
<dbReference type="SUPFAM" id="SSF55729">
    <property type="entry name" value="Acyl-CoA N-acyltransferases (Nat)"/>
    <property type="match status" value="1"/>
</dbReference>
<dbReference type="GO" id="GO:0005737">
    <property type="term" value="C:cytoplasm"/>
    <property type="evidence" value="ECO:0007669"/>
    <property type="project" value="UniProtKB-SubCell"/>
</dbReference>
<dbReference type="GO" id="GO:0010485">
    <property type="term" value="F:histone H4 acetyltransferase activity"/>
    <property type="evidence" value="ECO:0007669"/>
    <property type="project" value="InterPro"/>
</dbReference>
<comment type="similarity">
    <text evidence="3">Belongs to the acetyltransferase family. NAA40 subfamily.</text>
</comment>
<keyword evidence="9" id="KW-0012">Acyltransferase</keyword>
<name>A0AAV7JLI2_9METZ</name>
<dbReference type="PANTHER" id="PTHR20531">
    <property type="entry name" value="N-ALPHA-ACETYLTRANSFERASE 40"/>
    <property type="match status" value="1"/>
</dbReference>
<dbReference type="Pfam" id="PF00583">
    <property type="entry name" value="Acetyltransf_1"/>
    <property type="match status" value="1"/>
</dbReference>
<proteinExistence type="inferred from homology"/>
<organism evidence="13 14">
    <name type="scientific">Oopsacas minuta</name>
    <dbReference type="NCBI Taxonomy" id="111878"/>
    <lineage>
        <taxon>Eukaryota</taxon>
        <taxon>Metazoa</taxon>
        <taxon>Porifera</taxon>
        <taxon>Hexactinellida</taxon>
        <taxon>Hexasterophora</taxon>
        <taxon>Lyssacinosida</taxon>
        <taxon>Leucopsacidae</taxon>
        <taxon>Oopsacas</taxon>
    </lineage>
</organism>
<evidence type="ECO:0000256" key="4">
    <source>
        <dbReference type="ARBA" id="ARBA00012950"/>
    </source>
</evidence>
<evidence type="ECO:0000313" key="14">
    <source>
        <dbReference type="Proteomes" id="UP001165289"/>
    </source>
</evidence>
<dbReference type="Proteomes" id="UP001165289">
    <property type="component" value="Unassembled WGS sequence"/>
</dbReference>
<dbReference type="PANTHER" id="PTHR20531:SF1">
    <property type="entry name" value="N-ALPHA-ACETYLTRANSFERASE 40"/>
    <property type="match status" value="1"/>
</dbReference>
<protein>
    <recommendedName>
        <fullName evidence="5">N-alpha-acetyltransferase 40</fullName>
        <ecNumber evidence="4">2.3.1.257</ecNumber>
    </recommendedName>
</protein>
<dbReference type="InterPro" id="IPR039949">
    <property type="entry name" value="NAA40"/>
</dbReference>
<evidence type="ECO:0000256" key="8">
    <source>
        <dbReference type="ARBA" id="ARBA00023242"/>
    </source>
</evidence>
<comment type="caution">
    <text evidence="13">The sequence shown here is derived from an EMBL/GenBank/DDBJ whole genome shotgun (WGS) entry which is preliminary data.</text>
</comment>
<dbReference type="InterPro" id="IPR016181">
    <property type="entry name" value="Acyl_CoA_acyltransferase"/>
</dbReference>
<dbReference type="Gene3D" id="3.40.630.30">
    <property type="match status" value="1"/>
</dbReference>
<evidence type="ECO:0000313" key="13">
    <source>
        <dbReference type="EMBL" id="KAI6649316.1"/>
    </source>
</evidence>
<dbReference type="CDD" id="cd04301">
    <property type="entry name" value="NAT_SF"/>
    <property type="match status" value="1"/>
</dbReference>
<evidence type="ECO:0000256" key="10">
    <source>
        <dbReference type="ARBA" id="ARBA00047821"/>
    </source>
</evidence>
<dbReference type="GO" id="GO:1990189">
    <property type="term" value="F:protein N-terminal-serine acetyltransferase activity"/>
    <property type="evidence" value="ECO:0007669"/>
    <property type="project" value="UniProtKB-EC"/>
</dbReference>
<evidence type="ECO:0000256" key="2">
    <source>
        <dbReference type="ARBA" id="ARBA00004496"/>
    </source>
</evidence>
<keyword evidence="14" id="KW-1185">Reference proteome</keyword>
<evidence type="ECO:0000256" key="11">
    <source>
        <dbReference type="ARBA" id="ARBA00049524"/>
    </source>
</evidence>
<dbReference type="AlphaFoldDB" id="A0AAV7JLI2"/>
<evidence type="ECO:0000256" key="5">
    <source>
        <dbReference type="ARBA" id="ARBA00015043"/>
    </source>
</evidence>
<sequence>MCASISKSASEALKRIKKANTIQNIIEGLPIVLSDPKYKLSSMKMYNRSRHIQDWVFDTIKANVSHFYDNACPWLDSDKRDEILHREMWNIIVSSEAVYLGFLNFRFDMDEDCDVVYLYEIQVNPLAQRKGIGSLLLSIVEMIAVRNNITKVILTSHRNNSASQKFFRDKHGYTDDESSPTLEPVNYDILSKIMHQ</sequence>
<evidence type="ECO:0000256" key="3">
    <source>
        <dbReference type="ARBA" id="ARBA00008870"/>
    </source>
</evidence>
<comment type="catalytic activity">
    <reaction evidence="11">
        <text>N-terminal L-seryl-[histone H4] + acetyl-CoA = N-terminal N(alpha)-acetyl-L-seryl-[histone H4] + CoA + H(+)</text>
        <dbReference type="Rhea" id="RHEA:50596"/>
        <dbReference type="Rhea" id="RHEA-COMP:12740"/>
        <dbReference type="Rhea" id="RHEA-COMP:12743"/>
        <dbReference type="ChEBI" id="CHEBI:15378"/>
        <dbReference type="ChEBI" id="CHEBI:57287"/>
        <dbReference type="ChEBI" id="CHEBI:57288"/>
        <dbReference type="ChEBI" id="CHEBI:64738"/>
        <dbReference type="ChEBI" id="CHEBI:83690"/>
        <dbReference type="EC" id="2.3.1.257"/>
    </reaction>
</comment>